<keyword evidence="2" id="KW-1185">Reference proteome</keyword>
<protein>
    <submittedName>
        <fullName evidence="1">Uncharacterized protein</fullName>
    </submittedName>
</protein>
<comment type="caution">
    <text evidence="1">The sequence shown here is derived from an EMBL/GenBank/DDBJ whole genome shotgun (WGS) entry which is preliminary data.</text>
</comment>
<dbReference type="RefSeq" id="WP_244316061.1">
    <property type="nucleotide sequence ID" value="NZ_CP045298.1"/>
</dbReference>
<accession>A0ABU0KZ80</accession>
<evidence type="ECO:0000313" key="2">
    <source>
        <dbReference type="Proteomes" id="UP001242811"/>
    </source>
</evidence>
<reference evidence="1 2" key="1">
    <citation type="submission" date="2023-07" db="EMBL/GenBank/DDBJ databases">
        <title>Genomic Encyclopedia of Type Strains, Phase IV (KMG-IV): sequencing the most valuable type-strain genomes for metagenomic binning, comparative biology and taxonomic classification.</title>
        <authorList>
            <person name="Goeker M."/>
        </authorList>
    </citation>
    <scope>NUCLEOTIDE SEQUENCE [LARGE SCALE GENOMIC DNA]</scope>
    <source>
        <strain evidence="1 2">DSM 14914</strain>
    </source>
</reference>
<dbReference type="Proteomes" id="UP001242811">
    <property type="component" value="Unassembled WGS sequence"/>
</dbReference>
<evidence type="ECO:0000313" key="1">
    <source>
        <dbReference type="EMBL" id="MDQ0494746.1"/>
    </source>
</evidence>
<name>A0ABU0KZ80_9BACL</name>
<sequence length="52" mass="6276">MNAKEQRRQDWHTRIIAYRAWPRDESFVLRKSLFCRTIEILAVQNKACIILS</sequence>
<organism evidence="1 2">
    <name type="scientific">Paenibacillus brasilensis</name>
    <dbReference type="NCBI Taxonomy" id="128574"/>
    <lineage>
        <taxon>Bacteria</taxon>
        <taxon>Bacillati</taxon>
        <taxon>Bacillota</taxon>
        <taxon>Bacilli</taxon>
        <taxon>Bacillales</taxon>
        <taxon>Paenibacillaceae</taxon>
        <taxon>Paenibacillus</taxon>
    </lineage>
</organism>
<proteinExistence type="predicted"/>
<gene>
    <name evidence="1" type="ORF">QOZ95_002913</name>
</gene>
<dbReference type="EMBL" id="JAUSWA010000016">
    <property type="protein sequence ID" value="MDQ0494746.1"/>
    <property type="molecule type" value="Genomic_DNA"/>
</dbReference>